<comment type="caution">
    <text evidence="1">The sequence shown here is derived from an EMBL/GenBank/DDBJ whole genome shotgun (WGS) entry which is preliminary data.</text>
</comment>
<proteinExistence type="predicted"/>
<protein>
    <submittedName>
        <fullName evidence="1">Uncharacterized protein</fullName>
    </submittedName>
</protein>
<dbReference type="AlphaFoldDB" id="A0A8S0XKC5"/>
<keyword evidence="2" id="KW-1185">Reference proteome</keyword>
<dbReference type="EMBL" id="CADCXN010000086">
    <property type="protein sequence ID" value="CAA9891982.1"/>
    <property type="molecule type" value="Genomic_DNA"/>
</dbReference>
<accession>A0A8S0XKC5</accession>
<gene>
    <name evidence="1" type="ORF">METHB2_550001</name>
</gene>
<organism evidence="1 2">
    <name type="scientific">Candidatus Methylobacter favarea</name>
    <dbReference type="NCBI Taxonomy" id="2707345"/>
    <lineage>
        <taxon>Bacteria</taxon>
        <taxon>Pseudomonadati</taxon>
        <taxon>Pseudomonadota</taxon>
        <taxon>Gammaproteobacteria</taxon>
        <taxon>Methylococcales</taxon>
        <taxon>Methylococcaceae</taxon>
        <taxon>Methylobacter</taxon>
    </lineage>
</organism>
<dbReference type="Proteomes" id="UP000494216">
    <property type="component" value="Unassembled WGS sequence"/>
</dbReference>
<sequence>MSLRYFLDELKNKGFIENDDLFAQAEKVFQNRRKNGLAEIQRKVLYVSNQWKFGDPNKTSKQKLIDSLIIDLC</sequence>
<evidence type="ECO:0000313" key="1">
    <source>
        <dbReference type="EMBL" id="CAA9891982.1"/>
    </source>
</evidence>
<name>A0A8S0XKC5_9GAMM</name>
<evidence type="ECO:0000313" key="2">
    <source>
        <dbReference type="Proteomes" id="UP000494216"/>
    </source>
</evidence>
<reference evidence="1 2" key="1">
    <citation type="submission" date="2020-02" db="EMBL/GenBank/DDBJ databases">
        <authorList>
            <person name="Hogendoorn C."/>
        </authorList>
    </citation>
    <scope>NUCLEOTIDE SEQUENCE [LARGE SCALE GENOMIC DNA]</scope>
    <source>
        <strain evidence="1">METHB21</strain>
    </source>
</reference>